<dbReference type="EMBL" id="MCGE01000008">
    <property type="protein sequence ID" value="ORZ18580.1"/>
    <property type="molecule type" value="Genomic_DNA"/>
</dbReference>
<protein>
    <recommendedName>
        <fullName evidence="5">Transmembrane protein</fullName>
    </recommendedName>
</protein>
<name>A0A1X2ILF0_9FUNG</name>
<comment type="caution">
    <text evidence="3">The sequence shown here is derived from an EMBL/GenBank/DDBJ whole genome shotgun (WGS) entry which is preliminary data.</text>
</comment>
<proteinExistence type="predicted"/>
<feature type="transmembrane region" description="Helical" evidence="2">
    <location>
        <begin position="30"/>
        <end position="51"/>
    </location>
</feature>
<organism evidence="3 4">
    <name type="scientific">Absidia repens</name>
    <dbReference type="NCBI Taxonomy" id="90262"/>
    <lineage>
        <taxon>Eukaryota</taxon>
        <taxon>Fungi</taxon>
        <taxon>Fungi incertae sedis</taxon>
        <taxon>Mucoromycota</taxon>
        <taxon>Mucoromycotina</taxon>
        <taxon>Mucoromycetes</taxon>
        <taxon>Mucorales</taxon>
        <taxon>Cunninghamellaceae</taxon>
        <taxon>Absidia</taxon>
    </lineage>
</organism>
<evidence type="ECO:0008006" key="5">
    <source>
        <dbReference type="Google" id="ProtNLM"/>
    </source>
</evidence>
<keyword evidence="2" id="KW-0472">Membrane</keyword>
<reference evidence="3 4" key="1">
    <citation type="submission" date="2016-07" db="EMBL/GenBank/DDBJ databases">
        <title>Pervasive Adenine N6-methylation of Active Genes in Fungi.</title>
        <authorList>
            <consortium name="DOE Joint Genome Institute"/>
            <person name="Mondo S.J."/>
            <person name="Dannebaum R.O."/>
            <person name="Kuo R.C."/>
            <person name="Labutti K."/>
            <person name="Haridas S."/>
            <person name="Kuo A."/>
            <person name="Salamov A."/>
            <person name="Ahrendt S.R."/>
            <person name="Lipzen A."/>
            <person name="Sullivan W."/>
            <person name="Andreopoulos W.B."/>
            <person name="Clum A."/>
            <person name="Lindquist E."/>
            <person name="Daum C."/>
            <person name="Ramamoorthy G.K."/>
            <person name="Gryganskyi A."/>
            <person name="Culley D."/>
            <person name="Magnuson J.K."/>
            <person name="James T.Y."/>
            <person name="O'Malley M.A."/>
            <person name="Stajich J.E."/>
            <person name="Spatafora J.W."/>
            <person name="Visel A."/>
            <person name="Grigoriev I.V."/>
        </authorList>
    </citation>
    <scope>NUCLEOTIDE SEQUENCE [LARGE SCALE GENOMIC DNA]</scope>
    <source>
        <strain evidence="3 4">NRRL 1336</strain>
    </source>
</reference>
<dbReference type="Proteomes" id="UP000193560">
    <property type="component" value="Unassembled WGS sequence"/>
</dbReference>
<feature type="region of interest" description="Disordered" evidence="1">
    <location>
        <begin position="1"/>
        <end position="27"/>
    </location>
</feature>
<gene>
    <name evidence="3" type="ORF">BCR42DRAFT_411197</name>
</gene>
<dbReference type="AlphaFoldDB" id="A0A1X2ILF0"/>
<sequence length="64" mass="6843">MTDTTTNNNDTTASRGHTNDPFTAPQEQSNVNNCGCFGIFMVPLAAIGGFFDQILQKGSKKTTS</sequence>
<evidence type="ECO:0000256" key="2">
    <source>
        <dbReference type="SAM" id="Phobius"/>
    </source>
</evidence>
<keyword evidence="2" id="KW-1133">Transmembrane helix</keyword>
<feature type="compositionally biased region" description="Low complexity" evidence="1">
    <location>
        <begin position="1"/>
        <end position="12"/>
    </location>
</feature>
<keyword evidence="2" id="KW-0812">Transmembrane</keyword>
<accession>A0A1X2ILF0</accession>
<evidence type="ECO:0000256" key="1">
    <source>
        <dbReference type="SAM" id="MobiDB-lite"/>
    </source>
</evidence>
<keyword evidence="4" id="KW-1185">Reference proteome</keyword>
<dbReference type="OrthoDB" id="2256950at2759"/>
<evidence type="ECO:0000313" key="3">
    <source>
        <dbReference type="EMBL" id="ORZ18580.1"/>
    </source>
</evidence>
<evidence type="ECO:0000313" key="4">
    <source>
        <dbReference type="Proteomes" id="UP000193560"/>
    </source>
</evidence>